<dbReference type="EMBL" id="CM020619">
    <property type="protein sequence ID" value="KAK1866763.1"/>
    <property type="molecule type" value="Genomic_DNA"/>
</dbReference>
<evidence type="ECO:0000313" key="2">
    <source>
        <dbReference type="Proteomes" id="UP000798662"/>
    </source>
</evidence>
<keyword evidence="2" id="KW-1185">Reference proteome</keyword>
<protein>
    <submittedName>
        <fullName evidence="1">Uncharacterized protein</fullName>
    </submittedName>
</protein>
<name>A0ACC3CAG2_PYRYE</name>
<comment type="caution">
    <text evidence="1">The sequence shown here is derived from an EMBL/GenBank/DDBJ whole genome shotgun (WGS) entry which is preliminary data.</text>
</comment>
<reference evidence="1" key="1">
    <citation type="submission" date="2019-11" db="EMBL/GenBank/DDBJ databases">
        <title>Nori genome reveals adaptations in red seaweeds to the harsh intertidal environment.</title>
        <authorList>
            <person name="Wang D."/>
            <person name="Mao Y."/>
        </authorList>
    </citation>
    <scope>NUCLEOTIDE SEQUENCE</scope>
    <source>
        <tissue evidence="1">Gametophyte</tissue>
    </source>
</reference>
<sequence>MADGASPGGDPLPAAADDGATPPAAAAAAATSGGGPGLRLTFAVHYESAYGERVWVAGSPPGLGAWAWRTAALKLRWSPGHVWRGALTVDPSGLPVDEHGRRRLEYKYLVAPDGGDRGAKAVFEEGGNRVLLVPPGVGDAPPRDGEAPPAAHVHDTWGDVGAAVPVVAGGGGGGGGLPGGVGGWEGGGGGGGVRGGVGTDQGPPGTHPPASDWTVAPGEEGVDGVVEFFIHYETDFGSNVCVAGGLRELGVWDSAAAPALSTVPGCPSAWRLRLPLQRPPPSAGGDAAASSAAAAAGGGRAPNGEELDGETPPPPTALEVAAASHGLAFEYKYFLRRPDGSRVWEGGPNRLAALWPNADTTGAGTAAMGVPAATPLSGGGKVATAASTPNGVPTAMAAAASPTPTTASTPTEVLVLNDRWERVRFEFSIFFPTGQDETMHITGDPLEIGGWFRPGPTRLSLGRRQRLETDVDGQKWELAVYVPVDTPPFSYRYIIINDSTGQALWEREPNRRGEFDPHAAAVNSVRRFVDVNFVGGMAFDFVPDDLFIGPYPQTADDVKALAAAGATAVFNVQTDEDFAHRGVQWRELLAAYADAGVAVVRYPIADFDRASLRARLHGAAREIDALVSAGHKVYIHCTAGMGRAPASAVAYLCMVRGWDLDEAVAHVKKHRPVAVPNVPVLRDALNEPFVPRVPPSA</sequence>
<gene>
    <name evidence="1" type="ORF">I4F81_009278</name>
</gene>
<organism evidence="1 2">
    <name type="scientific">Pyropia yezoensis</name>
    <name type="common">Susabi-nori</name>
    <name type="synonym">Porphyra yezoensis</name>
    <dbReference type="NCBI Taxonomy" id="2788"/>
    <lineage>
        <taxon>Eukaryota</taxon>
        <taxon>Rhodophyta</taxon>
        <taxon>Bangiophyceae</taxon>
        <taxon>Bangiales</taxon>
        <taxon>Bangiaceae</taxon>
        <taxon>Pyropia</taxon>
    </lineage>
</organism>
<dbReference type="Proteomes" id="UP000798662">
    <property type="component" value="Chromosome 2"/>
</dbReference>
<proteinExistence type="predicted"/>
<evidence type="ECO:0000313" key="1">
    <source>
        <dbReference type="EMBL" id="KAK1866763.1"/>
    </source>
</evidence>
<accession>A0ACC3CAG2</accession>